<dbReference type="PANTHER" id="PTHR18945">
    <property type="entry name" value="NEUROTRANSMITTER GATED ION CHANNEL"/>
    <property type="match status" value="1"/>
</dbReference>
<feature type="transmembrane region" description="Helical" evidence="2">
    <location>
        <begin position="397"/>
        <end position="420"/>
    </location>
</feature>
<comment type="caution">
    <text evidence="3">The sequence shown here is derived from an EMBL/GenBank/DDBJ whole genome shotgun (WGS) entry which is preliminary data.</text>
</comment>
<evidence type="ECO:0000256" key="1">
    <source>
        <dbReference type="ARBA" id="ARBA00004141"/>
    </source>
</evidence>
<evidence type="ECO:0000313" key="4">
    <source>
        <dbReference type="Proteomes" id="UP000663860"/>
    </source>
</evidence>
<feature type="transmembrane region" description="Helical" evidence="2">
    <location>
        <begin position="355"/>
        <end position="377"/>
    </location>
</feature>
<dbReference type="AlphaFoldDB" id="A0A815MSY2"/>
<evidence type="ECO:0000256" key="2">
    <source>
        <dbReference type="SAM" id="Phobius"/>
    </source>
</evidence>
<dbReference type="GO" id="GO:0005230">
    <property type="term" value="F:extracellular ligand-gated monoatomic ion channel activity"/>
    <property type="evidence" value="ECO:0007669"/>
    <property type="project" value="InterPro"/>
</dbReference>
<keyword evidence="2" id="KW-0812">Transmembrane</keyword>
<reference evidence="3" key="1">
    <citation type="submission" date="2021-02" db="EMBL/GenBank/DDBJ databases">
        <authorList>
            <person name="Nowell W R."/>
        </authorList>
    </citation>
    <scope>NUCLEOTIDE SEQUENCE</scope>
</reference>
<dbReference type="InterPro" id="IPR036734">
    <property type="entry name" value="Neur_chan_lig-bd_sf"/>
</dbReference>
<evidence type="ECO:0000313" key="3">
    <source>
        <dbReference type="EMBL" id="CAF1427169.1"/>
    </source>
</evidence>
<sequence length="468" mass="55349">MTTIDSDLPSSQMDKATIVHVRLVFLRIGEIDTLNEKYQAHVSIESRWSILSEKFSYKLSSDDQQRLTNGKSVSLEKYSQSYWHPQLYIENGLGDLKEQIKYSAKLNKENHTIDICEHRDIKGCFWEKLELQHFPSDIQDLSISLTSMFFIDKVILIADPNHFKNHTIDICEHRDIKGFFWEKLELQHFPSDIQDLSISLTSMFFIDKVILIADPNHFSGINREAFVDQQEWSLYEHVDTKQRYINEFLFQTNDDDDDDQDNDNQQVTNNTENRKRSILTVTCHAARHFEYFFWNGYCLILLITILSFCTFGIPLQNLVNRLQVTCTLILTSITFRWTVNRSLPTISYLTSLDKYGLLCIFNLVFHSIWHSTISVLAWEYTTNYSVAKNSWIIYLDRGAFCIFLSLFIILHIGMIIWFYCVPFKHRKQMKQKDDRYRILIHEKMKDKKNQSINKKENKQFVITNLVEM</sequence>
<keyword evidence="2" id="KW-1133">Transmembrane helix</keyword>
<dbReference type="InterPro" id="IPR036719">
    <property type="entry name" value="Neuro-gated_channel_TM_sf"/>
</dbReference>
<dbReference type="Gene3D" id="2.70.170.10">
    <property type="entry name" value="Neurotransmitter-gated ion-channel ligand-binding domain"/>
    <property type="match status" value="1"/>
</dbReference>
<dbReference type="GO" id="GO:0016020">
    <property type="term" value="C:membrane"/>
    <property type="evidence" value="ECO:0007669"/>
    <property type="project" value="UniProtKB-SubCell"/>
</dbReference>
<protein>
    <submittedName>
        <fullName evidence="3">Uncharacterized protein</fullName>
    </submittedName>
</protein>
<dbReference type="InterPro" id="IPR006201">
    <property type="entry name" value="Neur_channel"/>
</dbReference>
<feature type="transmembrane region" description="Helical" evidence="2">
    <location>
        <begin position="291"/>
        <end position="313"/>
    </location>
</feature>
<keyword evidence="2" id="KW-0472">Membrane</keyword>
<accession>A0A815MSY2</accession>
<organism evidence="3 4">
    <name type="scientific">Adineta steineri</name>
    <dbReference type="NCBI Taxonomy" id="433720"/>
    <lineage>
        <taxon>Eukaryota</taxon>
        <taxon>Metazoa</taxon>
        <taxon>Spiralia</taxon>
        <taxon>Gnathifera</taxon>
        <taxon>Rotifera</taxon>
        <taxon>Eurotatoria</taxon>
        <taxon>Bdelloidea</taxon>
        <taxon>Adinetida</taxon>
        <taxon>Adinetidae</taxon>
        <taxon>Adineta</taxon>
    </lineage>
</organism>
<dbReference type="GO" id="GO:0004888">
    <property type="term" value="F:transmembrane signaling receptor activity"/>
    <property type="evidence" value="ECO:0007669"/>
    <property type="project" value="InterPro"/>
</dbReference>
<gene>
    <name evidence="3" type="ORF">IZO911_LOCUS41020</name>
</gene>
<proteinExistence type="predicted"/>
<dbReference type="SUPFAM" id="SSF63712">
    <property type="entry name" value="Nicotinic receptor ligand binding domain-like"/>
    <property type="match status" value="1"/>
</dbReference>
<dbReference type="Gene3D" id="1.20.58.390">
    <property type="entry name" value="Neurotransmitter-gated ion-channel transmembrane domain"/>
    <property type="match status" value="1"/>
</dbReference>
<dbReference type="EMBL" id="CAJNOE010001484">
    <property type="protein sequence ID" value="CAF1427169.1"/>
    <property type="molecule type" value="Genomic_DNA"/>
</dbReference>
<dbReference type="Proteomes" id="UP000663860">
    <property type="component" value="Unassembled WGS sequence"/>
</dbReference>
<dbReference type="InterPro" id="IPR038050">
    <property type="entry name" value="Neuro_actylchol_rec"/>
</dbReference>
<comment type="subcellular location">
    <subcellularLocation>
        <location evidence="1">Membrane</location>
        <topology evidence="1">Multi-pass membrane protein</topology>
    </subcellularLocation>
</comment>
<dbReference type="SUPFAM" id="SSF90112">
    <property type="entry name" value="Neurotransmitter-gated ion-channel transmembrane pore"/>
    <property type="match status" value="1"/>
</dbReference>
<name>A0A815MSY2_9BILA</name>